<dbReference type="EMBL" id="JAABOA010003103">
    <property type="protein sequence ID" value="KAF9579038.1"/>
    <property type="molecule type" value="Genomic_DNA"/>
</dbReference>
<evidence type="ECO:0000313" key="2">
    <source>
        <dbReference type="Proteomes" id="UP000780801"/>
    </source>
</evidence>
<accession>A0A9P6KBQ7</accession>
<protein>
    <submittedName>
        <fullName evidence="1">Uncharacterized protein</fullName>
    </submittedName>
</protein>
<keyword evidence="2" id="KW-1185">Reference proteome</keyword>
<gene>
    <name evidence="1" type="ORF">BGW38_004880</name>
</gene>
<feature type="non-terminal residue" evidence="1">
    <location>
        <position position="384"/>
    </location>
</feature>
<sequence>MASKTLACAAQDTAVIEAEVAFGNEDTNTHDHAKRTRGTTIGNLPKKRVRLQDPWHDLADIAVHLETKDTEMDPERKILYGLACRHLKEAKLASERKAANKGAKLTSQQKQTNKDMCLLFRDAFVALSGVINLYSPATKKALSPSDCLEAKRLCLIPELENKDEDFTKLLDSLKTAKTRKLTAVLEDVYSWLGSKPLYRLFLLVLRNIIENLLNPHHGDNKPSESDALLIWGSILKDGRPKGTPFTFYLDEQGSSATRVSKNKLGYALNTGCVTRKCDCTLSVGKTQFGNGEAKRASTTPVDVKVQLRKNIKIARSVMLELNKYGLDCPPQLSLHGLQADVFRVEPWKGVYVAAPACDPIVLPNTEAAWNPFIENTAHHLKNLL</sequence>
<name>A0A9P6KBQ7_9FUNG</name>
<dbReference type="OrthoDB" id="2425128at2759"/>
<dbReference type="AlphaFoldDB" id="A0A9P6KBQ7"/>
<proteinExistence type="predicted"/>
<organism evidence="1 2">
    <name type="scientific">Lunasporangiospora selenospora</name>
    <dbReference type="NCBI Taxonomy" id="979761"/>
    <lineage>
        <taxon>Eukaryota</taxon>
        <taxon>Fungi</taxon>
        <taxon>Fungi incertae sedis</taxon>
        <taxon>Mucoromycota</taxon>
        <taxon>Mortierellomycotina</taxon>
        <taxon>Mortierellomycetes</taxon>
        <taxon>Mortierellales</taxon>
        <taxon>Mortierellaceae</taxon>
        <taxon>Lunasporangiospora</taxon>
    </lineage>
</organism>
<comment type="caution">
    <text evidence="1">The sequence shown here is derived from an EMBL/GenBank/DDBJ whole genome shotgun (WGS) entry which is preliminary data.</text>
</comment>
<dbReference type="Proteomes" id="UP000780801">
    <property type="component" value="Unassembled WGS sequence"/>
</dbReference>
<evidence type="ECO:0000313" key="1">
    <source>
        <dbReference type="EMBL" id="KAF9579038.1"/>
    </source>
</evidence>
<reference evidence="1" key="1">
    <citation type="journal article" date="2020" name="Fungal Divers.">
        <title>Resolving the Mortierellaceae phylogeny through synthesis of multi-gene phylogenetics and phylogenomics.</title>
        <authorList>
            <person name="Vandepol N."/>
            <person name="Liber J."/>
            <person name="Desiro A."/>
            <person name="Na H."/>
            <person name="Kennedy M."/>
            <person name="Barry K."/>
            <person name="Grigoriev I.V."/>
            <person name="Miller A.N."/>
            <person name="O'Donnell K."/>
            <person name="Stajich J.E."/>
            <person name="Bonito G."/>
        </authorList>
    </citation>
    <scope>NUCLEOTIDE SEQUENCE</scope>
    <source>
        <strain evidence="1">KOD1015</strain>
    </source>
</reference>